<feature type="domain" description="Glycoside hydrolase 131 catalytic N-terminal" evidence="2">
    <location>
        <begin position="58"/>
        <end position="153"/>
    </location>
</feature>
<feature type="compositionally biased region" description="Gly residues" evidence="1">
    <location>
        <begin position="31"/>
        <end position="49"/>
    </location>
</feature>
<comment type="caution">
    <text evidence="3">The sequence shown here is derived from an EMBL/GenBank/DDBJ whole genome shotgun (WGS) entry which is preliminary data.</text>
</comment>
<dbReference type="InterPro" id="IPR041524">
    <property type="entry name" value="GH131_N"/>
</dbReference>
<gene>
    <name evidence="3" type="ORF">VP01_670g8</name>
</gene>
<dbReference type="STRING" id="27349.A0A0L6UGY9"/>
<feature type="compositionally biased region" description="Gly residues" evidence="1">
    <location>
        <begin position="7"/>
        <end position="23"/>
    </location>
</feature>
<reference evidence="3 4" key="1">
    <citation type="submission" date="2015-08" db="EMBL/GenBank/DDBJ databases">
        <title>Next Generation Sequencing and Analysis of the Genome of Puccinia sorghi L Schw, the Causal Agent of Maize Common Rust.</title>
        <authorList>
            <person name="Rochi L."/>
            <person name="Burguener G."/>
            <person name="Darino M."/>
            <person name="Turjanski A."/>
            <person name="Kreff E."/>
            <person name="Dieguez M.J."/>
            <person name="Sacco F."/>
        </authorList>
    </citation>
    <scope>NUCLEOTIDE SEQUENCE [LARGE SCALE GENOMIC DNA]</scope>
    <source>
        <strain evidence="3 4">RO10H11247</strain>
    </source>
</reference>
<feature type="domain" description="Glycoside hydrolase 131 catalytic N-terminal" evidence="2">
    <location>
        <begin position="157"/>
        <end position="261"/>
    </location>
</feature>
<dbReference type="Proteomes" id="UP000037035">
    <property type="component" value="Unassembled WGS sequence"/>
</dbReference>
<name>A0A0L6UGY9_9BASI</name>
<dbReference type="Gene3D" id="2.60.120.1160">
    <property type="match status" value="2"/>
</dbReference>
<sequence length="274" mass="28915">MAAAPGSGFGRMGAPGSRFGGSGTNMAAPGIGSGATGTGASGSGGGTTGVGGSNVHRLFDFRLTNNMQTADLDNPNSALRRLITYIVKGAASASQYVAVVPRPYYSPELLIRIRDDSIFVPGGNPANAQNGFRRTDVLPAINKATALSGVTTFYQVGDHVWDIFAGSDFDSQNTAHMPSRNSQTIRVRDLRTNTLYSLPLSYDQDYNFAITVDWSANMLTVYASTGNSPLRRVAGPNSNDPKAASSSGQGEYHLQLIKLHVALRTLLLSPPLLC</sequence>
<dbReference type="OrthoDB" id="5283326at2759"/>
<dbReference type="VEuPathDB" id="FungiDB:VP01_670g8"/>
<dbReference type="PANTHER" id="PTHR34612:SF2">
    <property type="entry name" value="GLYCOSIDE HYDROLASE 131 CATALYTIC N-TERMINAL DOMAIN-CONTAINING PROTEIN"/>
    <property type="match status" value="1"/>
</dbReference>
<dbReference type="AlphaFoldDB" id="A0A0L6UGY9"/>
<protein>
    <recommendedName>
        <fullName evidence="2">Glycoside hydrolase 131 catalytic N-terminal domain-containing protein</fullName>
    </recommendedName>
</protein>
<dbReference type="EMBL" id="LAVV01012062">
    <property type="protein sequence ID" value="KNZ47060.1"/>
    <property type="molecule type" value="Genomic_DNA"/>
</dbReference>
<dbReference type="PANTHER" id="PTHR34612">
    <property type="entry name" value="GH131_N DOMAIN-CONTAINING PROTEIN"/>
    <property type="match status" value="1"/>
</dbReference>
<evidence type="ECO:0000259" key="2">
    <source>
        <dbReference type="Pfam" id="PF18271"/>
    </source>
</evidence>
<organism evidence="3 4">
    <name type="scientific">Puccinia sorghi</name>
    <dbReference type="NCBI Taxonomy" id="27349"/>
    <lineage>
        <taxon>Eukaryota</taxon>
        <taxon>Fungi</taxon>
        <taxon>Dikarya</taxon>
        <taxon>Basidiomycota</taxon>
        <taxon>Pucciniomycotina</taxon>
        <taxon>Pucciniomycetes</taxon>
        <taxon>Pucciniales</taxon>
        <taxon>Pucciniaceae</taxon>
        <taxon>Puccinia</taxon>
    </lineage>
</organism>
<dbReference type="Pfam" id="PF18271">
    <property type="entry name" value="GH131_N"/>
    <property type="match status" value="2"/>
</dbReference>
<evidence type="ECO:0000256" key="1">
    <source>
        <dbReference type="SAM" id="MobiDB-lite"/>
    </source>
</evidence>
<proteinExistence type="predicted"/>
<evidence type="ECO:0000313" key="4">
    <source>
        <dbReference type="Proteomes" id="UP000037035"/>
    </source>
</evidence>
<accession>A0A0L6UGY9</accession>
<feature type="region of interest" description="Disordered" evidence="1">
    <location>
        <begin position="1"/>
        <end position="49"/>
    </location>
</feature>
<keyword evidence="4" id="KW-1185">Reference proteome</keyword>
<evidence type="ECO:0000313" key="3">
    <source>
        <dbReference type="EMBL" id="KNZ47060.1"/>
    </source>
</evidence>